<evidence type="ECO:0000256" key="1">
    <source>
        <dbReference type="SAM" id="MobiDB-lite"/>
    </source>
</evidence>
<dbReference type="STRING" id="2025994.A0A2T2ZT47"/>
<dbReference type="AlphaFoldDB" id="A0A2T2ZT47"/>
<keyword evidence="3" id="KW-1185">Reference proteome</keyword>
<dbReference type="OrthoDB" id="5355007at2759"/>
<organism evidence="2 3">
    <name type="scientific">Coniella lustricola</name>
    <dbReference type="NCBI Taxonomy" id="2025994"/>
    <lineage>
        <taxon>Eukaryota</taxon>
        <taxon>Fungi</taxon>
        <taxon>Dikarya</taxon>
        <taxon>Ascomycota</taxon>
        <taxon>Pezizomycotina</taxon>
        <taxon>Sordariomycetes</taxon>
        <taxon>Sordariomycetidae</taxon>
        <taxon>Diaporthales</taxon>
        <taxon>Schizoparmaceae</taxon>
        <taxon>Coniella</taxon>
    </lineage>
</organism>
<protein>
    <submittedName>
        <fullName evidence="2">Uncharacterized protein</fullName>
    </submittedName>
</protein>
<gene>
    <name evidence="2" type="ORF">BD289DRAFT_447425</name>
</gene>
<evidence type="ECO:0000313" key="2">
    <source>
        <dbReference type="EMBL" id="PSR75798.1"/>
    </source>
</evidence>
<dbReference type="EMBL" id="KZ678745">
    <property type="protein sequence ID" value="PSR75798.1"/>
    <property type="molecule type" value="Genomic_DNA"/>
</dbReference>
<accession>A0A2T2ZT47</accession>
<name>A0A2T2ZT47_9PEZI</name>
<evidence type="ECO:0000313" key="3">
    <source>
        <dbReference type="Proteomes" id="UP000241462"/>
    </source>
</evidence>
<dbReference type="Proteomes" id="UP000241462">
    <property type="component" value="Unassembled WGS sequence"/>
</dbReference>
<reference evidence="2 3" key="1">
    <citation type="journal article" date="2018" name="Mycol. Prog.">
        <title>Coniella lustricola, a new species from submerged detritus.</title>
        <authorList>
            <person name="Raudabaugh D.B."/>
            <person name="Iturriaga T."/>
            <person name="Carver A."/>
            <person name="Mondo S."/>
            <person name="Pangilinan J."/>
            <person name="Lipzen A."/>
            <person name="He G."/>
            <person name="Amirebrahimi M."/>
            <person name="Grigoriev I.V."/>
            <person name="Miller A.N."/>
        </authorList>
    </citation>
    <scope>NUCLEOTIDE SEQUENCE [LARGE SCALE GENOMIC DNA]</scope>
    <source>
        <strain evidence="2 3">B22-T-1</strain>
    </source>
</reference>
<feature type="compositionally biased region" description="Low complexity" evidence="1">
    <location>
        <begin position="110"/>
        <end position="120"/>
    </location>
</feature>
<proteinExistence type="predicted"/>
<feature type="region of interest" description="Disordered" evidence="1">
    <location>
        <begin position="105"/>
        <end position="163"/>
    </location>
</feature>
<dbReference type="InParanoid" id="A0A2T2ZT47"/>
<sequence>MSQNPTGGLQHLQPAPHKIKIPRRAASYTPATMDSDLRSQLNVQLVAGGHDKKIQEHLLYALNAHSNNWPTQIQARALTLLRSGEATTFPQLLKQILEEVRKETALEAQSSSNGSNGSNGADTSMQANGGNGTPTAGAKKGSGAGPGPGEASNLHQNMRQSLAVPQAVVDEALKVTKDALMSVAEFEEADRTT</sequence>